<organism evidence="2">
    <name type="scientific">Cladocopium goreaui</name>
    <dbReference type="NCBI Taxonomy" id="2562237"/>
    <lineage>
        <taxon>Eukaryota</taxon>
        <taxon>Sar</taxon>
        <taxon>Alveolata</taxon>
        <taxon>Dinophyceae</taxon>
        <taxon>Suessiales</taxon>
        <taxon>Symbiodiniaceae</taxon>
        <taxon>Cladocopium</taxon>
    </lineage>
</organism>
<dbReference type="Proteomes" id="UP001152797">
    <property type="component" value="Unassembled WGS sequence"/>
</dbReference>
<dbReference type="InterPro" id="IPR008984">
    <property type="entry name" value="SMAD_FHA_dom_sf"/>
</dbReference>
<evidence type="ECO:0000313" key="4">
    <source>
        <dbReference type="Proteomes" id="UP001152797"/>
    </source>
</evidence>
<sequence>MMGLMSSQDAELFSDDEGPGLEINKGLTQRDLPDSDSDADMLTNFRKAKQTKAQPISQKKEVADNDDATRDPFLRMSQMSPPMPTSPPMGQTNQSMGQRPSAAPNVPKLEGPCPVLWCGRRHDKSVILSANQWITLGKEACTVRLPDKAVSARHCQI</sequence>
<feature type="region of interest" description="Disordered" evidence="1">
    <location>
        <begin position="1"/>
        <end position="103"/>
    </location>
</feature>
<gene>
    <name evidence="2" type="ORF">C1SCF055_LOCUS29303</name>
</gene>
<comment type="caution">
    <text evidence="2">The sequence shown here is derived from an EMBL/GenBank/DDBJ whole genome shotgun (WGS) entry which is preliminary data.</text>
</comment>
<protein>
    <recommendedName>
        <fullName evidence="5">FHA domain-containing protein</fullName>
    </recommendedName>
</protein>
<dbReference type="EMBL" id="CAMXCT020003268">
    <property type="protein sequence ID" value="CAL1156808.1"/>
    <property type="molecule type" value="Genomic_DNA"/>
</dbReference>
<evidence type="ECO:0000256" key="1">
    <source>
        <dbReference type="SAM" id="MobiDB-lite"/>
    </source>
</evidence>
<name>A0A9P1D6L6_9DINO</name>
<reference evidence="3 4" key="2">
    <citation type="submission" date="2024-05" db="EMBL/GenBank/DDBJ databases">
        <authorList>
            <person name="Chen Y."/>
            <person name="Shah S."/>
            <person name="Dougan E. K."/>
            <person name="Thang M."/>
            <person name="Chan C."/>
        </authorList>
    </citation>
    <scope>NUCLEOTIDE SEQUENCE [LARGE SCALE GENOMIC DNA]</scope>
</reference>
<dbReference type="EMBL" id="CAMXCT030003268">
    <property type="protein sequence ID" value="CAL4790745.1"/>
    <property type="molecule type" value="Genomic_DNA"/>
</dbReference>
<dbReference type="SUPFAM" id="SSF49879">
    <property type="entry name" value="SMAD/FHA domain"/>
    <property type="match status" value="1"/>
</dbReference>
<reference evidence="2" key="1">
    <citation type="submission" date="2022-10" db="EMBL/GenBank/DDBJ databases">
        <authorList>
            <person name="Chen Y."/>
            <person name="Dougan E. K."/>
            <person name="Chan C."/>
            <person name="Rhodes N."/>
            <person name="Thang M."/>
        </authorList>
    </citation>
    <scope>NUCLEOTIDE SEQUENCE</scope>
</reference>
<accession>A0A9P1D6L6</accession>
<feature type="compositionally biased region" description="Basic and acidic residues" evidence="1">
    <location>
        <begin position="58"/>
        <end position="73"/>
    </location>
</feature>
<feature type="non-terminal residue" evidence="2">
    <location>
        <position position="1"/>
    </location>
</feature>
<evidence type="ECO:0000313" key="2">
    <source>
        <dbReference type="EMBL" id="CAI4003433.1"/>
    </source>
</evidence>
<keyword evidence="4" id="KW-1185">Reference proteome</keyword>
<evidence type="ECO:0000313" key="3">
    <source>
        <dbReference type="EMBL" id="CAL4790745.1"/>
    </source>
</evidence>
<proteinExistence type="predicted"/>
<dbReference type="AlphaFoldDB" id="A0A9P1D6L6"/>
<dbReference type="EMBL" id="CAMXCT010003268">
    <property type="protein sequence ID" value="CAI4003433.1"/>
    <property type="molecule type" value="Genomic_DNA"/>
</dbReference>
<evidence type="ECO:0008006" key="5">
    <source>
        <dbReference type="Google" id="ProtNLM"/>
    </source>
</evidence>